<dbReference type="GO" id="GO:0008270">
    <property type="term" value="F:zinc ion binding"/>
    <property type="evidence" value="ECO:0007669"/>
    <property type="project" value="UniProtKB-KW"/>
</dbReference>
<feature type="compositionally biased region" description="Low complexity" evidence="8">
    <location>
        <begin position="179"/>
        <end position="189"/>
    </location>
</feature>
<protein>
    <submittedName>
        <fullName evidence="11">Zinc finger protein ZAT10-like</fullName>
    </submittedName>
</protein>
<dbReference type="PANTHER" id="PTHR45988">
    <property type="entry name" value="C2H2 TYPE ZINC FINGER TRANSCRIPTION FACTOR FAMILY-RELATED"/>
    <property type="match status" value="1"/>
</dbReference>
<dbReference type="PROSITE" id="PS00028">
    <property type="entry name" value="ZINC_FINGER_C2H2_1"/>
    <property type="match status" value="2"/>
</dbReference>
<evidence type="ECO:0000256" key="4">
    <source>
        <dbReference type="ARBA" id="ARBA00022833"/>
    </source>
</evidence>
<dbReference type="InterPro" id="IPR044653">
    <property type="entry name" value="AZF1/2/3-like"/>
</dbReference>
<feature type="domain" description="C2H2-type" evidence="9">
    <location>
        <begin position="139"/>
        <end position="166"/>
    </location>
</feature>
<keyword evidence="4" id="KW-0862">Zinc</keyword>
<dbReference type="Gene3D" id="3.30.160.60">
    <property type="entry name" value="Classic Zinc Finger"/>
    <property type="match status" value="1"/>
</dbReference>
<dbReference type="GeneID" id="103697117"/>
<evidence type="ECO:0000256" key="8">
    <source>
        <dbReference type="SAM" id="MobiDB-lite"/>
    </source>
</evidence>
<dbReference type="AlphaFoldDB" id="A0A8B7BHW1"/>
<evidence type="ECO:0000259" key="9">
    <source>
        <dbReference type="PROSITE" id="PS50157"/>
    </source>
</evidence>
<dbReference type="PROSITE" id="PS50157">
    <property type="entry name" value="ZINC_FINGER_C2H2_2"/>
    <property type="match status" value="2"/>
</dbReference>
<dbReference type="KEGG" id="pda:103697117"/>
<reference evidence="11" key="1">
    <citation type="submission" date="2025-08" db="UniProtKB">
        <authorList>
            <consortium name="RefSeq"/>
        </authorList>
    </citation>
    <scope>IDENTIFICATION</scope>
    <source>
        <tissue evidence="11">Young leaves</tissue>
    </source>
</reference>
<dbReference type="RefSeq" id="XP_008777133.2">
    <property type="nucleotide sequence ID" value="XM_008778911.4"/>
</dbReference>
<dbReference type="PANTHER" id="PTHR45988:SF1">
    <property type="entry name" value="ZINC FINGER PROTEIN AZF2"/>
    <property type="match status" value="1"/>
</dbReference>
<feature type="region of interest" description="Disordered" evidence="8">
    <location>
        <begin position="115"/>
        <end position="136"/>
    </location>
</feature>
<keyword evidence="10" id="KW-1185">Reference proteome</keyword>
<dbReference type="InterPro" id="IPR036236">
    <property type="entry name" value="Znf_C2H2_sf"/>
</dbReference>
<keyword evidence="5" id="KW-0805">Transcription regulation</keyword>
<sequence>MPLPTHIFGPPRHHLLALHSLALSDSNPFSSFALILAVICSSMALEALAVTPAPAPALVSKSSVSEATSEEVAPPPQLETCAKRKRSKRHRLFDHRPTEEEYLALCLMMLARGEGGPGHRLPSPSPPPPPSAAEARQDFKCSVCGKAFRSYQALGGHKASHRKPATPSSAGGSSGGGEEVVSSGSVSSSGGVGRVHECSVCHKTFPTGQALGGHKRCHYDGGAAAAGAAGGIGVTTSEAATSGPRGFDLNLVPLPEFGRQATASRCLAAAATEEEVQSPLALKKPRFLIPA</sequence>
<evidence type="ECO:0000256" key="5">
    <source>
        <dbReference type="ARBA" id="ARBA00023015"/>
    </source>
</evidence>
<dbReference type="Pfam" id="PF13912">
    <property type="entry name" value="zf-C2H2_6"/>
    <property type="match status" value="2"/>
</dbReference>
<keyword evidence="1" id="KW-0479">Metal-binding</keyword>
<dbReference type="InterPro" id="IPR013087">
    <property type="entry name" value="Znf_C2H2_type"/>
</dbReference>
<proteinExistence type="predicted"/>
<feature type="domain" description="C2H2-type" evidence="9">
    <location>
        <begin position="196"/>
        <end position="218"/>
    </location>
</feature>
<feature type="region of interest" description="Disordered" evidence="8">
    <location>
        <begin position="155"/>
        <end position="192"/>
    </location>
</feature>
<keyword evidence="3 7" id="KW-0863">Zinc-finger</keyword>
<dbReference type="OrthoDB" id="40579at2759"/>
<evidence type="ECO:0000256" key="7">
    <source>
        <dbReference type="PROSITE-ProRule" id="PRU00042"/>
    </source>
</evidence>
<evidence type="ECO:0000313" key="10">
    <source>
        <dbReference type="Proteomes" id="UP000228380"/>
    </source>
</evidence>
<evidence type="ECO:0000256" key="3">
    <source>
        <dbReference type="ARBA" id="ARBA00022771"/>
    </source>
</evidence>
<dbReference type="GO" id="GO:0003700">
    <property type="term" value="F:DNA-binding transcription factor activity"/>
    <property type="evidence" value="ECO:0007669"/>
    <property type="project" value="InterPro"/>
</dbReference>
<evidence type="ECO:0000256" key="1">
    <source>
        <dbReference type="ARBA" id="ARBA00022723"/>
    </source>
</evidence>
<evidence type="ECO:0000256" key="6">
    <source>
        <dbReference type="ARBA" id="ARBA00023163"/>
    </source>
</evidence>
<evidence type="ECO:0000313" key="11">
    <source>
        <dbReference type="RefSeq" id="XP_008777133.2"/>
    </source>
</evidence>
<name>A0A8B7BHW1_PHODC</name>
<keyword evidence="6" id="KW-0804">Transcription</keyword>
<keyword evidence="2" id="KW-0677">Repeat</keyword>
<evidence type="ECO:0000256" key="2">
    <source>
        <dbReference type="ARBA" id="ARBA00022737"/>
    </source>
</evidence>
<dbReference type="SMART" id="SM00355">
    <property type="entry name" value="ZnF_C2H2"/>
    <property type="match status" value="2"/>
</dbReference>
<accession>A0A8B7BHW1</accession>
<organism evidence="10 11">
    <name type="scientific">Phoenix dactylifera</name>
    <name type="common">Date palm</name>
    <dbReference type="NCBI Taxonomy" id="42345"/>
    <lineage>
        <taxon>Eukaryota</taxon>
        <taxon>Viridiplantae</taxon>
        <taxon>Streptophyta</taxon>
        <taxon>Embryophyta</taxon>
        <taxon>Tracheophyta</taxon>
        <taxon>Spermatophyta</taxon>
        <taxon>Magnoliopsida</taxon>
        <taxon>Liliopsida</taxon>
        <taxon>Arecaceae</taxon>
        <taxon>Coryphoideae</taxon>
        <taxon>Phoeniceae</taxon>
        <taxon>Phoenix</taxon>
    </lineage>
</organism>
<dbReference type="SUPFAM" id="SSF57667">
    <property type="entry name" value="beta-beta-alpha zinc fingers"/>
    <property type="match status" value="1"/>
</dbReference>
<dbReference type="Proteomes" id="UP000228380">
    <property type="component" value="Unplaced"/>
</dbReference>
<gene>
    <name evidence="11" type="primary">LOC103697117</name>
</gene>
<dbReference type="GO" id="GO:0000976">
    <property type="term" value="F:transcription cis-regulatory region binding"/>
    <property type="evidence" value="ECO:0007669"/>
    <property type="project" value="TreeGrafter"/>
</dbReference>
<dbReference type="GO" id="GO:0005634">
    <property type="term" value="C:nucleus"/>
    <property type="evidence" value="ECO:0007669"/>
    <property type="project" value="TreeGrafter"/>
</dbReference>